<dbReference type="InterPro" id="IPR039421">
    <property type="entry name" value="Type_1_exporter"/>
</dbReference>
<dbReference type="GO" id="GO:0005524">
    <property type="term" value="F:ATP binding"/>
    <property type="evidence" value="ECO:0007669"/>
    <property type="project" value="UniProtKB-KW"/>
</dbReference>
<dbReference type="SUPFAM" id="SSF90123">
    <property type="entry name" value="ABC transporter transmembrane region"/>
    <property type="match status" value="1"/>
</dbReference>
<evidence type="ECO:0000256" key="3">
    <source>
        <dbReference type="ARBA" id="ARBA00022741"/>
    </source>
</evidence>
<feature type="transmembrane region" description="Helical" evidence="7">
    <location>
        <begin position="135"/>
        <end position="168"/>
    </location>
</feature>
<dbReference type="SUPFAM" id="SSF52540">
    <property type="entry name" value="P-loop containing nucleoside triphosphate hydrolases"/>
    <property type="match status" value="1"/>
</dbReference>
<reference evidence="10 11" key="1">
    <citation type="submission" date="2020-06" db="EMBL/GenBank/DDBJ databases">
        <title>Anaerococcus sp. nov., isolated form swine feces.</title>
        <authorList>
            <person name="Yu S."/>
        </authorList>
    </citation>
    <scope>NUCLEOTIDE SEQUENCE [LARGE SCALE GENOMIC DNA]</scope>
    <source>
        <strain evidence="10 11">AGMB00486</strain>
    </source>
</reference>
<accession>A0ABX2N7U2</accession>
<evidence type="ECO:0000256" key="1">
    <source>
        <dbReference type="ARBA" id="ARBA00004651"/>
    </source>
</evidence>
<dbReference type="Gene3D" id="1.20.1560.10">
    <property type="entry name" value="ABC transporter type 1, transmembrane domain"/>
    <property type="match status" value="1"/>
</dbReference>
<dbReference type="PANTHER" id="PTHR24221">
    <property type="entry name" value="ATP-BINDING CASSETTE SUB-FAMILY B"/>
    <property type="match status" value="1"/>
</dbReference>
<keyword evidence="4 10" id="KW-0067">ATP-binding</keyword>
<evidence type="ECO:0000256" key="4">
    <source>
        <dbReference type="ARBA" id="ARBA00022840"/>
    </source>
</evidence>
<dbReference type="Pfam" id="PF00005">
    <property type="entry name" value="ABC_tran"/>
    <property type="match status" value="1"/>
</dbReference>
<dbReference type="PROSITE" id="PS50929">
    <property type="entry name" value="ABC_TM1F"/>
    <property type="match status" value="1"/>
</dbReference>
<evidence type="ECO:0000256" key="5">
    <source>
        <dbReference type="ARBA" id="ARBA00022989"/>
    </source>
</evidence>
<comment type="subcellular location">
    <subcellularLocation>
        <location evidence="1">Cell membrane</location>
        <topology evidence="1">Multi-pass membrane protein</topology>
    </subcellularLocation>
</comment>
<sequence length="586" mass="67587">MKNIIKLFKEIDKIYPHFSLRIMLLNIILGLIPLLYIIAPKLIIEELMGNKRLSYILFIGGLVLVSDFFKQIISRILTNTVSLIFEGTIDVLLFKLSEKSLRLPIEKSDSKNVQDMMEKAHYAIFEMYEFYDFLVIILSATITGIFSLFVLLSLNPFVALIIVFLYFINKNIVEKIKANELKYQENNAPQIRAYRFFLNFSSDHRYFKDVETYEAQELVLKKAGKFQDGMVRTSTEYFNKNGIYTGIMNIFSNLSIVSTLIYMTYKLVSDAISLANFTLYFNSLVQMINAVNLILQKYAKIISLNSQLKTYFDFLDLEEGLLDKGDVKDIDLSQVKISFDDVSFKYPKSENYVLRHTSFEIDNGETVALVGKNGAGKSTIVKLLCKFYEPTDGAIYLNDINIKDIDTQTYYKILSPTFQDFRLFPFRISENINSKLLDNIDKNERAKMDKSFKLINIDKWIDKQVEGSDTYLTYLFSDKSVEPSGGIGQKLALSRSMVHEGKFFIMDEPTSALDPRSEEEIFKKMLQISKGQTSLFISHRLSSTKYADRIIVCDDKKIVESGSHKDLINNKGLYEKMFKTQADLYK</sequence>
<evidence type="ECO:0000256" key="2">
    <source>
        <dbReference type="ARBA" id="ARBA00022692"/>
    </source>
</evidence>
<dbReference type="InterPro" id="IPR027417">
    <property type="entry name" value="P-loop_NTPase"/>
</dbReference>
<evidence type="ECO:0000313" key="11">
    <source>
        <dbReference type="Proteomes" id="UP000540919"/>
    </source>
</evidence>
<dbReference type="InterPro" id="IPR036640">
    <property type="entry name" value="ABC1_TM_sf"/>
</dbReference>
<gene>
    <name evidence="10" type="ORF">HV819_01720</name>
</gene>
<proteinExistence type="predicted"/>
<name>A0ABX2N7U2_9FIRM</name>
<dbReference type="Proteomes" id="UP000540919">
    <property type="component" value="Unassembled WGS sequence"/>
</dbReference>
<dbReference type="InterPro" id="IPR003593">
    <property type="entry name" value="AAA+_ATPase"/>
</dbReference>
<dbReference type="Gene3D" id="3.40.50.300">
    <property type="entry name" value="P-loop containing nucleotide triphosphate hydrolases"/>
    <property type="match status" value="1"/>
</dbReference>
<keyword evidence="3" id="KW-0547">Nucleotide-binding</keyword>
<keyword evidence="11" id="KW-1185">Reference proteome</keyword>
<dbReference type="InterPro" id="IPR003439">
    <property type="entry name" value="ABC_transporter-like_ATP-bd"/>
</dbReference>
<organism evidence="10 11">
    <name type="scientific">Anaerococcus faecalis</name>
    <dbReference type="NCBI Taxonomy" id="2742993"/>
    <lineage>
        <taxon>Bacteria</taxon>
        <taxon>Bacillati</taxon>
        <taxon>Bacillota</taxon>
        <taxon>Tissierellia</taxon>
        <taxon>Tissierellales</taxon>
        <taxon>Peptoniphilaceae</taxon>
        <taxon>Anaerococcus</taxon>
    </lineage>
</organism>
<comment type="caution">
    <text evidence="10">The sequence shown here is derived from an EMBL/GenBank/DDBJ whole genome shotgun (WGS) entry which is preliminary data.</text>
</comment>
<evidence type="ECO:0000259" key="8">
    <source>
        <dbReference type="PROSITE" id="PS50893"/>
    </source>
</evidence>
<evidence type="ECO:0000259" key="9">
    <source>
        <dbReference type="PROSITE" id="PS50929"/>
    </source>
</evidence>
<protein>
    <submittedName>
        <fullName evidence="10">ABC transporter ATP-binding protein</fullName>
    </submittedName>
</protein>
<dbReference type="InterPro" id="IPR011527">
    <property type="entry name" value="ABC1_TM_dom"/>
</dbReference>
<keyword evidence="6 7" id="KW-0472">Membrane</keyword>
<feature type="domain" description="ABC transporter" evidence="8">
    <location>
        <begin position="337"/>
        <end position="580"/>
    </location>
</feature>
<dbReference type="SMART" id="SM00382">
    <property type="entry name" value="AAA"/>
    <property type="match status" value="1"/>
</dbReference>
<feature type="transmembrane region" description="Helical" evidence="7">
    <location>
        <begin position="242"/>
        <end position="265"/>
    </location>
</feature>
<evidence type="ECO:0000313" key="10">
    <source>
        <dbReference type="EMBL" id="NVF10735.1"/>
    </source>
</evidence>
<evidence type="ECO:0000256" key="7">
    <source>
        <dbReference type="SAM" id="Phobius"/>
    </source>
</evidence>
<feature type="transmembrane region" description="Helical" evidence="7">
    <location>
        <begin position="52"/>
        <end position="69"/>
    </location>
</feature>
<keyword evidence="2 7" id="KW-0812">Transmembrane</keyword>
<feature type="transmembrane region" description="Helical" evidence="7">
    <location>
        <begin position="277"/>
        <end position="295"/>
    </location>
</feature>
<dbReference type="PANTHER" id="PTHR24221:SF646">
    <property type="entry name" value="HAEMOLYSIN SECRETION ATP-BINDING PROTEIN"/>
    <property type="match status" value="1"/>
</dbReference>
<evidence type="ECO:0000256" key="6">
    <source>
        <dbReference type="ARBA" id="ARBA00023136"/>
    </source>
</evidence>
<dbReference type="EMBL" id="JABVBA010000001">
    <property type="protein sequence ID" value="NVF10735.1"/>
    <property type="molecule type" value="Genomic_DNA"/>
</dbReference>
<feature type="transmembrane region" description="Helical" evidence="7">
    <location>
        <begin position="20"/>
        <end position="40"/>
    </location>
</feature>
<dbReference type="PROSITE" id="PS50893">
    <property type="entry name" value="ABC_TRANSPORTER_2"/>
    <property type="match status" value="1"/>
</dbReference>
<dbReference type="RefSeq" id="WP_176269374.1">
    <property type="nucleotide sequence ID" value="NZ_JABVBA010000001.1"/>
</dbReference>
<keyword evidence="5 7" id="KW-1133">Transmembrane helix</keyword>
<feature type="domain" description="ABC transmembrane type-1" evidence="9">
    <location>
        <begin position="22"/>
        <end position="303"/>
    </location>
</feature>